<reference evidence="16" key="2">
    <citation type="submission" date="2025-09" db="UniProtKB">
        <authorList>
            <consortium name="Ensembl"/>
        </authorList>
    </citation>
    <scope>IDENTIFICATION</scope>
</reference>
<evidence type="ECO:0000256" key="9">
    <source>
        <dbReference type="ARBA" id="ARBA00023157"/>
    </source>
</evidence>
<evidence type="ECO:0000256" key="10">
    <source>
        <dbReference type="ARBA" id="ARBA00023170"/>
    </source>
</evidence>
<dbReference type="PRINTS" id="PR00245">
    <property type="entry name" value="OLFACTORYR"/>
</dbReference>
<organism evidence="16 17">
    <name type="scientific">Leptobrachium leishanense</name>
    <name type="common">Leishan spiny toad</name>
    <dbReference type="NCBI Taxonomy" id="445787"/>
    <lineage>
        <taxon>Eukaryota</taxon>
        <taxon>Metazoa</taxon>
        <taxon>Chordata</taxon>
        <taxon>Craniata</taxon>
        <taxon>Vertebrata</taxon>
        <taxon>Euteleostomi</taxon>
        <taxon>Amphibia</taxon>
        <taxon>Batrachia</taxon>
        <taxon>Anura</taxon>
        <taxon>Pelobatoidea</taxon>
        <taxon>Megophryidae</taxon>
        <taxon>Leptobrachium</taxon>
    </lineage>
</organism>
<dbReference type="CDD" id="cd15911">
    <property type="entry name" value="7tmA_OR11A-like"/>
    <property type="match status" value="1"/>
</dbReference>
<keyword evidence="9" id="KW-1015">Disulfide bond</keyword>
<evidence type="ECO:0000256" key="3">
    <source>
        <dbReference type="ARBA" id="ARBA00022606"/>
    </source>
</evidence>
<evidence type="ECO:0000313" key="16">
    <source>
        <dbReference type="Ensembl" id="ENSLLEP00000007685.1"/>
    </source>
</evidence>
<dbReference type="InterPro" id="IPR017452">
    <property type="entry name" value="GPCR_Rhodpsn_7TM"/>
</dbReference>
<evidence type="ECO:0000256" key="11">
    <source>
        <dbReference type="ARBA" id="ARBA00023180"/>
    </source>
</evidence>
<evidence type="ECO:0000256" key="14">
    <source>
        <dbReference type="RuleBase" id="RU363047"/>
    </source>
</evidence>
<keyword evidence="4 13" id="KW-0812">Transmembrane</keyword>
<accession>A0A8C5M4C1</accession>
<dbReference type="InterPro" id="IPR050939">
    <property type="entry name" value="Olfactory_GPCR1"/>
</dbReference>
<feature type="transmembrane region" description="Helical" evidence="14">
    <location>
        <begin position="274"/>
        <end position="293"/>
    </location>
</feature>
<dbReference type="OrthoDB" id="9444602at2759"/>
<evidence type="ECO:0000256" key="13">
    <source>
        <dbReference type="RuleBase" id="RU000688"/>
    </source>
</evidence>
<feature type="transmembrane region" description="Helical" evidence="14">
    <location>
        <begin position="61"/>
        <end position="82"/>
    </location>
</feature>
<keyword evidence="10 13" id="KW-0675">Receptor</keyword>
<evidence type="ECO:0000256" key="5">
    <source>
        <dbReference type="ARBA" id="ARBA00022725"/>
    </source>
</evidence>
<proteinExistence type="inferred from homology"/>
<protein>
    <recommendedName>
        <fullName evidence="14">Olfactory receptor</fullName>
    </recommendedName>
</protein>
<dbReference type="PANTHER" id="PTHR24242:SF416">
    <property type="entry name" value="OLFACTORY RECEPTOR"/>
    <property type="match status" value="1"/>
</dbReference>
<dbReference type="SUPFAM" id="SSF81321">
    <property type="entry name" value="Family A G protein-coupled receptor-like"/>
    <property type="match status" value="1"/>
</dbReference>
<evidence type="ECO:0000256" key="6">
    <source>
        <dbReference type="ARBA" id="ARBA00022989"/>
    </source>
</evidence>
<keyword evidence="8 14" id="KW-0472">Membrane</keyword>
<keyword evidence="3 14" id="KW-0716">Sensory transduction</keyword>
<feature type="transmembrane region" description="Helical" evidence="14">
    <location>
        <begin position="26"/>
        <end position="49"/>
    </location>
</feature>
<sequence length="313" mass="35197">MFPGHNQSTIPEFFLLGFQVLRGSRIILFTSFLVAYISTIAGNSLIIVLVSSSHRLHSPMYFFLSHLSLCDVILSSTIAPNLLQVTLHNGHHMTVNGCITQLYFFSFSSVTECFLLTVMSYDRYAAICKPLHYQTIMSFTFCRGLVMFSWMLGSGLTSIITVLLSRLDFCYSGDIDHFFCDFAPLVQLSCSDTTIVQTVVYIIGTPETVTETLFIISTYVCIFRAIHRISSTTGKQKAFSTCSSHLAVVCMYYGTLIGIYIFSSGNHSISMNKSLSLVYTVVTPLLNPIIYSLRNQEIKNTIKNIFEKLRIRL</sequence>
<dbReference type="InterPro" id="IPR000276">
    <property type="entry name" value="GPCR_Rhodpsn"/>
</dbReference>
<keyword evidence="7 13" id="KW-0297">G-protein coupled receptor</keyword>
<evidence type="ECO:0000256" key="7">
    <source>
        <dbReference type="ARBA" id="ARBA00023040"/>
    </source>
</evidence>
<evidence type="ECO:0000256" key="4">
    <source>
        <dbReference type="ARBA" id="ARBA00022692"/>
    </source>
</evidence>
<dbReference type="Gene3D" id="1.20.1070.10">
    <property type="entry name" value="Rhodopsin 7-helix transmembrane proteins"/>
    <property type="match status" value="1"/>
</dbReference>
<feature type="transmembrane region" description="Helical" evidence="14">
    <location>
        <begin position="238"/>
        <end position="262"/>
    </location>
</feature>
<name>A0A8C5M4C1_9ANUR</name>
<feature type="domain" description="G-protein coupled receptors family 1 profile" evidence="15">
    <location>
        <begin position="42"/>
        <end position="291"/>
    </location>
</feature>
<comment type="subcellular location">
    <subcellularLocation>
        <location evidence="1 14">Cell membrane</location>
        <topology evidence="1 14">Multi-pass membrane protein</topology>
    </subcellularLocation>
</comment>
<keyword evidence="5 14" id="KW-0552">Olfaction</keyword>
<feature type="transmembrane region" description="Helical" evidence="14">
    <location>
        <begin position="102"/>
        <end position="121"/>
    </location>
</feature>
<dbReference type="InterPro" id="IPR000725">
    <property type="entry name" value="Olfact_rcpt"/>
</dbReference>
<evidence type="ECO:0000259" key="15">
    <source>
        <dbReference type="PROSITE" id="PS50262"/>
    </source>
</evidence>
<keyword evidence="11" id="KW-0325">Glycoprotein</keyword>
<dbReference type="FunFam" id="1.20.1070.10:FF:000010">
    <property type="entry name" value="Olfactory receptor"/>
    <property type="match status" value="1"/>
</dbReference>
<keyword evidence="12 13" id="KW-0807">Transducer</keyword>
<dbReference type="GO" id="GO:0005886">
    <property type="term" value="C:plasma membrane"/>
    <property type="evidence" value="ECO:0007669"/>
    <property type="project" value="UniProtKB-SubCell"/>
</dbReference>
<dbReference type="GeneTree" id="ENSGT01150000286948"/>
<dbReference type="GO" id="GO:0004984">
    <property type="term" value="F:olfactory receptor activity"/>
    <property type="evidence" value="ECO:0007669"/>
    <property type="project" value="InterPro"/>
</dbReference>
<dbReference type="PROSITE" id="PS00237">
    <property type="entry name" value="G_PROTEIN_RECEP_F1_1"/>
    <property type="match status" value="1"/>
</dbReference>
<dbReference type="AlphaFoldDB" id="A0A8C5M4C1"/>
<keyword evidence="2 14" id="KW-1003">Cell membrane</keyword>
<evidence type="ECO:0000256" key="12">
    <source>
        <dbReference type="ARBA" id="ARBA00023224"/>
    </source>
</evidence>
<evidence type="ECO:0000256" key="2">
    <source>
        <dbReference type="ARBA" id="ARBA00022475"/>
    </source>
</evidence>
<dbReference type="Proteomes" id="UP000694569">
    <property type="component" value="Unplaced"/>
</dbReference>
<dbReference type="PRINTS" id="PR00237">
    <property type="entry name" value="GPCRRHODOPSN"/>
</dbReference>
<evidence type="ECO:0000256" key="8">
    <source>
        <dbReference type="ARBA" id="ARBA00023136"/>
    </source>
</evidence>
<feature type="transmembrane region" description="Helical" evidence="14">
    <location>
        <begin position="141"/>
        <end position="164"/>
    </location>
</feature>
<dbReference type="PANTHER" id="PTHR24242">
    <property type="entry name" value="G-PROTEIN COUPLED RECEPTOR"/>
    <property type="match status" value="1"/>
</dbReference>
<feature type="transmembrane region" description="Helical" evidence="14">
    <location>
        <begin position="208"/>
        <end position="226"/>
    </location>
</feature>
<dbReference type="Ensembl" id="ENSLLET00000007999.1">
    <property type="protein sequence ID" value="ENSLLEP00000007685.1"/>
    <property type="gene ID" value="ENSLLEG00000004882.1"/>
</dbReference>
<dbReference type="PROSITE" id="PS50262">
    <property type="entry name" value="G_PROTEIN_RECEP_F1_2"/>
    <property type="match status" value="1"/>
</dbReference>
<keyword evidence="6 14" id="KW-1133">Transmembrane helix</keyword>
<comment type="similarity">
    <text evidence="13">Belongs to the G-protein coupled receptor 1 family.</text>
</comment>
<evidence type="ECO:0000256" key="1">
    <source>
        <dbReference type="ARBA" id="ARBA00004651"/>
    </source>
</evidence>
<keyword evidence="17" id="KW-1185">Reference proteome</keyword>
<evidence type="ECO:0000313" key="17">
    <source>
        <dbReference type="Proteomes" id="UP000694569"/>
    </source>
</evidence>
<dbReference type="Pfam" id="PF13853">
    <property type="entry name" value="7tm_4"/>
    <property type="match status" value="1"/>
</dbReference>
<reference evidence="16" key="1">
    <citation type="submission" date="2025-08" db="UniProtKB">
        <authorList>
            <consortium name="Ensembl"/>
        </authorList>
    </citation>
    <scope>IDENTIFICATION</scope>
</reference>
<dbReference type="GO" id="GO:0004930">
    <property type="term" value="F:G protein-coupled receptor activity"/>
    <property type="evidence" value="ECO:0007669"/>
    <property type="project" value="UniProtKB-KW"/>
</dbReference>